<dbReference type="Gene3D" id="3.40.50.300">
    <property type="entry name" value="P-loop containing nucleotide triphosphate hydrolases"/>
    <property type="match status" value="1"/>
</dbReference>
<keyword evidence="6" id="KW-1185">Reference proteome</keyword>
<dbReference type="Proteomes" id="UP001198163">
    <property type="component" value="Unassembled WGS sequence"/>
</dbReference>
<comment type="caution">
    <text evidence="5">The sequence shown here is derived from an EMBL/GenBank/DDBJ whole genome shotgun (WGS) entry which is preliminary data.</text>
</comment>
<dbReference type="PROSITE" id="PS50893">
    <property type="entry name" value="ABC_TRANSPORTER_2"/>
    <property type="match status" value="1"/>
</dbReference>
<reference evidence="5" key="1">
    <citation type="submission" date="2021-08" db="EMBL/GenBank/DDBJ databases">
        <title>Comparative analyses of Brucepasteria parasyntrophica and Teretinema zuelzerae.</title>
        <authorList>
            <person name="Song Y."/>
            <person name="Brune A."/>
        </authorList>
    </citation>
    <scope>NUCLEOTIDE SEQUENCE</scope>
    <source>
        <strain evidence="5">DSM 1903</strain>
    </source>
</reference>
<dbReference type="InterPro" id="IPR003593">
    <property type="entry name" value="AAA+_ATPase"/>
</dbReference>
<evidence type="ECO:0000256" key="3">
    <source>
        <dbReference type="ARBA" id="ARBA00022840"/>
    </source>
</evidence>
<dbReference type="GO" id="GO:0005524">
    <property type="term" value="F:ATP binding"/>
    <property type="evidence" value="ECO:0007669"/>
    <property type="project" value="UniProtKB-KW"/>
</dbReference>
<name>A0AAE3EFD1_9SPIR</name>
<proteinExistence type="predicted"/>
<feature type="domain" description="ABC transporter" evidence="4">
    <location>
        <begin position="17"/>
        <end position="246"/>
    </location>
</feature>
<keyword evidence="2" id="KW-0547">Nucleotide-binding</keyword>
<evidence type="ECO:0000256" key="1">
    <source>
        <dbReference type="ARBA" id="ARBA00022448"/>
    </source>
</evidence>
<dbReference type="InterPro" id="IPR017871">
    <property type="entry name" value="ABC_transporter-like_CS"/>
</dbReference>
<evidence type="ECO:0000313" key="6">
    <source>
        <dbReference type="Proteomes" id="UP001198163"/>
    </source>
</evidence>
<dbReference type="InterPro" id="IPR027417">
    <property type="entry name" value="P-loop_NTPase"/>
</dbReference>
<accession>A0AAE3EFD1</accession>
<evidence type="ECO:0000259" key="4">
    <source>
        <dbReference type="PROSITE" id="PS50893"/>
    </source>
</evidence>
<dbReference type="Pfam" id="PF00005">
    <property type="entry name" value="ABC_tran"/>
    <property type="match status" value="1"/>
</dbReference>
<dbReference type="PANTHER" id="PTHR42734">
    <property type="entry name" value="METAL TRANSPORT SYSTEM ATP-BINDING PROTEIN TM_0124-RELATED"/>
    <property type="match status" value="1"/>
</dbReference>
<dbReference type="EMBL" id="JAINWA010000001">
    <property type="protein sequence ID" value="MCD1653780.1"/>
    <property type="molecule type" value="Genomic_DNA"/>
</dbReference>
<dbReference type="SMART" id="SM00382">
    <property type="entry name" value="AAA"/>
    <property type="match status" value="1"/>
</dbReference>
<evidence type="ECO:0000256" key="2">
    <source>
        <dbReference type="ARBA" id="ARBA00022741"/>
    </source>
</evidence>
<dbReference type="SUPFAM" id="SSF52540">
    <property type="entry name" value="P-loop containing nucleoside triphosphate hydrolases"/>
    <property type="match status" value="1"/>
</dbReference>
<dbReference type="CDD" id="cd03235">
    <property type="entry name" value="ABC_Metallic_Cations"/>
    <property type="match status" value="1"/>
</dbReference>
<organism evidence="5 6">
    <name type="scientific">Teretinema zuelzerae</name>
    <dbReference type="NCBI Taxonomy" id="156"/>
    <lineage>
        <taxon>Bacteria</taxon>
        <taxon>Pseudomonadati</taxon>
        <taxon>Spirochaetota</taxon>
        <taxon>Spirochaetia</taxon>
        <taxon>Spirochaetales</taxon>
        <taxon>Treponemataceae</taxon>
        <taxon>Teretinema</taxon>
    </lineage>
</organism>
<sequence>MSAAGDTSPVRQGPVAVRFSDVDFSYGPVPVLSSVSFHVHESEFVALVGPNGAGKTTVLKLLLGLERPRSGTIELFGRPQRAGLPLIGYVPQHASYDPAFPVQVREVVRMGRIRPFGFRRSREDELCVQEALERVEIADLADRSYSALSGGQRRRVLVARALASRPKMLILDEPTANMDSESEERLFATLGALKGNTTVLIVTHDSGFVSSLTDVVLCVGDRSSAEKGRTVVRHRTEPVAGLPPELYGGKAVRVRHDENLPDSWCCKGDHS</sequence>
<dbReference type="InterPro" id="IPR003439">
    <property type="entry name" value="ABC_transporter-like_ATP-bd"/>
</dbReference>
<dbReference type="RefSeq" id="WP_230753210.1">
    <property type="nucleotide sequence ID" value="NZ_JAINWA010000001.1"/>
</dbReference>
<protein>
    <submittedName>
        <fullName evidence="5">Metal ABC transporter ATP-binding protein</fullName>
    </submittedName>
</protein>
<dbReference type="PROSITE" id="PS00211">
    <property type="entry name" value="ABC_TRANSPORTER_1"/>
    <property type="match status" value="1"/>
</dbReference>
<dbReference type="GO" id="GO:0016887">
    <property type="term" value="F:ATP hydrolysis activity"/>
    <property type="evidence" value="ECO:0007669"/>
    <property type="project" value="InterPro"/>
</dbReference>
<dbReference type="AlphaFoldDB" id="A0AAE3EFD1"/>
<keyword evidence="1" id="KW-0813">Transport</keyword>
<evidence type="ECO:0000313" key="5">
    <source>
        <dbReference type="EMBL" id="MCD1653780.1"/>
    </source>
</evidence>
<gene>
    <name evidence="5" type="ORF">K7J14_03585</name>
</gene>
<dbReference type="InterPro" id="IPR050153">
    <property type="entry name" value="Metal_Ion_Import_ABC"/>
</dbReference>
<keyword evidence="3 5" id="KW-0067">ATP-binding</keyword>